<accession>A0A2M7AWY6</accession>
<dbReference type="Pfam" id="PF01345">
    <property type="entry name" value="DUF11"/>
    <property type="match status" value="1"/>
</dbReference>
<reference evidence="4" key="1">
    <citation type="submission" date="2017-09" db="EMBL/GenBank/DDBJ databases">
        <title>Depth-based differentiation of microbial function through sediment-hosted aquifers and enrichment of novel symbionts in the deep terrestrial subsurface.</title>
        <authorList>
            <person name="Probst A.J."/>
            <person name="Ladd B."/>
            <person name="Jarett J.K."/>
            <person name="Geller-Mcgrath D.E."/>
            <person name="Sieber C.M.K."/>
            <person name="Emerson J.B."/>
            <person name="Anantharaman K."/>
            <person name="Thomas B.C."/>
            <person name="Malmstrom R."/>
            <person name="Stieglmeier M."/>
            <person name="Klingl A."/>
            <person name="Woyke T."/>
            <person name="Ryan C.M."/>
            <person name="Banfield J.F."/>
        </authorList>
    </citation>
    <scope>NUCLEOTIDE SEQUENCE [LARGE SCALE GENOMIC DNA]</scope>
</reference>
<feature type="domain" description="Disaggregatase-related" evidence="2">
    <location>
        <begin position="100"/>
        <end position="252"/>
    </location>
</feature>
<dbReference type="PANTHER" id="PTHR34819">
    <property type="entry name" value="LARGE CYSTEINE-RICH PERIPLASMIC PROTEIN OMCB"/>
    <property type="match status" value="1"/>
</dbReference>
<sequence length="1129" mass="124465">MRKTKLIVLVSLLVVFSAIAVWAGWGNWANPSQTGNQAGSNLGNSNFSLKSQEVRAQGAERIIVLQNGIEINGKVYTGTEDASIGTRSSHYDGISLESYWNNQRSLIRFNLSSIPPGEVNSAILSVYIKSYSGLDAGLKSQGKIGLAIHEVIQSAWDDNTADWNKYNSTNNWTTPGGDFDPTPISIFTINTVDSFQDMWVNFDVTNLIQQYINNGTEPNPGMLLKASTTLYPILVFVDSSYSDISLRPKLAVTYSSSAPLADAGDDQGGATNALITLDGTKSSDTVESSENLTYQWRFVSKPATSNLRDANISPNNTTGIQGANKPTFTIDALGDYKIELTVTNSSGLSDKDWATISNRGIGAHPRIWLTPEILQTLRAKKDVNAPEWAALKNAVDGYTSGQNGFYNYAIAYLVTGNDVYLQKAKTIMWDVYNASRPDDKTPTGGYLPCYYARYDPPIVAVAYDWFYNTFTKEEKQMIWTRLNDWADYYFYGPEYRGRWAVDNSNNNFFYGRIIGGGLTAIASFGDNPRAAEWFDLVRYSKYENLAKPQFLNYYKHGGWLFEGSDYSPASYLFLLQYYQALKTATGENLFKDTGFPEALIRNIIYNTQPKLDSILPTGDWTGSQSYGWLDDYERTIMQLLAGEFKGSVSSEHAQWYLKNTSSNKVSYNYNKWQDLLWYNSSTPERNIAELPLSYFDGDGTGFIYARSDWSQNATWIAFQSGGLKGGITDHQHLDQNSFYIYKKQWLAAPANVATAAYIGGSTINYNTIAVNNGSTDSIQLSKRNGPGVIEKFEATTDYVYSLGQAADTYNSVSYSINLLENYARNIVFLRPDYVIVFDRIRVAKPTYYPKWILKSVNEPTILGNLNTIINGDAKMFVKTLSPTNLAVNKLQSAGWSTYLTDNDRSDQDYPFLNVIQATDSSNTAMILTERIDASSNNMTGAKLTVAVNDTRIVMFSKTEATGGLNENIIYNVSGTGVSKHLITDLKPNIQFTITNTNLDTGQVVQTQTLNSSAKGTLYFTTQLGSNHQITIQPQGAGPIPQTPNITLTKTVDKTQASQGEEITYVITYNNTGTGGATDVVITDSIPTGTTYVAGSASNSGTLSGATLTWTIASVASGGSGTVSFRVKVD</sequence>
<evidence type="ECO:0000259" key="2">
    <source>
        <dbReference type="Pfam" id="PF06848"/>
    </source>
</evidence>
<evidence type="ECO:0000313" key="4">
    <source>
        <dbReference type="Proteomes" id="UP000228775"/>
    </source>
</evidence>
<gene>
    <name evidence="3" type="ORF">COS76_02350</name>
</gene>
<dbReference type="Gene3D" id="1.50.10.100">
    <property type="entry name" value="Chondroitin AC/alginate lyase"/>
    <property type="match status" value="1"/>
</dbReference>
<dbReference type="NCBIfam" id="NF033679">
    <property type="entry name" value="DNRLRE_dom"/>
    <property type="match status" value="1"/>
</dbReference>
<dbReference type="InterPro" id="IPR001434">
    <property type="entry name" value="OmcB-like_DUF11"/>
</dbReference>
<comment type="caution">
    <text evidence="3">The sequence shown here is derived from an EMBL/GenBank/DDBJ whole genome shotgun (WGS) entry which is preliminary data.</text>
</comment>
<dbReference type="EMBL" id="PEVY01000050">
    <property type="protein sequence ID" value="PIU75137.1"/>
    <property type="molecule type" value="Genomic_DNA"/>
</dbReference>
<dbReference type="InterPro" id="IPR013783">
    <property type="entry name" value="Ig-like_fold"/>
</dbReference>
<dbReference type="InterPro" id="IPR008929">
    <property type="entry name" value="Chondroitin_lyas"/>
</dbReference>
<dbReference type="InterPro" id="IPR047589">
    <property type="entry name" value="DUF11_rpt"/>
</dbReference>
<dbReference type="SUPFAM" id="SSF48230">
    <property type="entry name" value="Chondroitin AC/alginate lyase"/>
    <property type="match status" value="1"/>
</dbReference>
<proteinExistence type="predicted"/>
<dbReference type="InterPro" id="IPR010671">
    <property type="entry name" value="Disaggr-rel_dom"/>
</dbReference>
<dbReference type="Pfam" id="PF06848">
    <property type="entry name" value="Disaggr_repeat"/>
    <property type="match status" value="1"/>
</dbReference>
<name>A0A2M7AWY6_9BACT</name>
<organism evidence="3 4">
    <name type="scientific">Candidatus Portnoybacteria bacterium CG06_land_8_20_14_3_00_39_12</name>
    <dbReference type="NCBI Taxonomy" id="1974809"/>
    <lineage>
        <taxon>Bacteria</taxon>
        <taxon>Candidatus Portnoyibacteriota</taxon>
    </lineage>
</organism>
<evidence type="ECO:0000259" key="1">
    <source>
        <dbReference type="Pfam" id="PF01345"/>
    </source>
</evidence>
<dbReference type="Proteomes" id="UP000228775">
    <property type="component" value="Unassembled WGS sequence"/>
</dbReference>
<dbReference type="AlphaFoldDB" id="A0A2M7AWY6"/>
<dbReference type="PANTHER" id="PTHR34819:SF3">
    <property type="entry name" value="CELL SURFACE PROTEIN"/>
    <property type="match status" value="1"/>
</dbReference>
<dbReference type="NCBIfam" id="TIGR01451">
    <property type="entry name" value="B_ant_repeat"/>
    <property type="match status" value="1"/>
</dbReference>
<feature type="domain" description="DUF11" evidence="1">
    <location>
        <begin position="1045"/>
        <end position="1128"/>
    </location>
</feature>
<dbReference type="Gene3D" id="2.60.40.740">
    <property type="match status" value="1"/>
</dbReference>
<dbReference type="Gene3D" id="2.70.98.70">
    <property type="match status" value="1"/>
</dbReference>
<dbReference type="InterPro" id="IPR051172">
    <property type="entry name" value="Chlamydia_OmcB"/>
</dbReference>
<evidence type="ECO:0008006" key="5">
    <source>
        <dbReference type="Google" id="ProtNLM"/>
    </source>
</evidence>
<evidence type="ECO:0000313" key="3">
    <source>
        <dbReference type="EMBL" id="PIU75137.1"/>
    </source>
</evidence>
<dbReference type="Gene3D" id="2.60.40.10">
    <property type="entry name" value="Immunoglobulins"/>
    <property type="match status" value="1"/>
</dbReference>
<protein>
    <recommendedName>
        <fullName evidence="5">DUF11 domain-containing protein</fullName>
    </recommendedName>
</protein>